<name>A0A1E3VJF1_9HYPH</name>
<dbReference type="Proteomes" id="UP000094172">
    <property type="component" value="Unassembled WGS sequence"/>
</dbReference>
<dbReference type="Gene3D" id="2.70.98.10">
    <property type="match status" value="1"/>
</dbReference>
<dbReference type="GO" id="GO:0003824">
    <property type="term" value="F:catalytic activity"/>
    <property type="evidence" value="ECO:0007669"/>
    <property type="project" value="InterPro"/>
</dbReference>
<dbReference type="SUPFAM" id="SSF74650">
    <property type="entry name" value="Galactose mutarotase-like"/>
    <property type="match status" value="1"/>
</dbReference>
<sequence length="513" mass="56911">MNRREFLVAGGGSALSAVAPSVAAPAWADESGRPFNRDEIVERAEALAARPYQRPERVGDPFRALGYDQYRDIQFRPERAIWSDDKRGFALELLHSGFIYDTPVDVHLVENGVEVPVRYDPSLFAFGKNELPHHPGSRLFSGIRLRYPINTPGYLDEVAVFQGGSYFRSVGEGQVYGVSARGLAIDTGEPQGEEFPIFRSFWIERPIIGARTATVHALLDSPRVAGAYTFHIMPGHSTLMDVDATLFARAEIGHLGLAPLTSMYLFGSMERPRFPDYRDAVHDSDTLTVAEAGGNWVVRPLANPKTLQMSAFAANDVKGFGLQQRSVRYTDFKDLEAKYELRPSIWVAPRKGWGEGVVELVEIPSDREFNDNIVAFWRPSRVLKPGAPLHYAYALRWGRPMTESGLARVKETNGGLTLDRSRQLFVVDFVAPLDVETPGGRKGADFFPDEIEPSVWASAGGVANVVGYPNRATGGYRASFELDTSGVDLSELRLALKHDEAVVSETWLYRWTG</sequence>
<dbReference type="Pfam" id="PF04349">
    <property type="entry name" value="MdoG"/>
    <property type="match status" value="1"/>
</dbReference>
<dbReference type="InterPro" id="IPR013783">
    <property type="entry name" value="Ig-like_fold"/>
</dbReference>
<dbReference type="SUPFAM" id="SSF81296">
    <property type="entry name" value="E set domains"/>
    <property type="match status" value="1"/>
</dbReference>
<evidence type="ECO:0000313" key="8">
    <source>
        <dbReference type="EMBL" id="ODR93657.1"/>
    </source>
</evidence>
<comment type="caution">
    <text evidence="8">The sequence shown here is derived from an EMBL/GenBank/DDBJ whole genome shotgun (WGS) entry which is preliminary data.</text>
</comment>
<dbReference type="FunFam" id="2.70.98.10:FF:000001">
    <property type="entry name" value="Glucans biosynthesis protein G"/>
    <property type="match status" value="1"/>
</dbReference>
<dbReference type="GO" id="GO:0030288">
    <property type="term" value="C:outer membrane-bounded periplasmic space"/>
    <property type="evidence" value="ECO:0007669"/>
    <property type="project" value="TreeGrafter"/>
</dbReference>
<dbReference type="AlphaFoldDB" id="A0A1E3VJF1"/>
<evidence type="ECO:0000256" key="6">
    <source>
        <dbReference type="ARBA" id="ARBA00022764"/>
    </source>
</evidence>
<dbReference type="RefSeq" id="WP_069445723.1">
    <property type="nucleotide sequence ID" value="NZ_LPWE01000014.1"/>
</dbReference>
<accession>A0A1E3VJF1</accession>
<dbReference type="InterPro" id="IPR007444">
    <property type="entry name" value="Glucan_biosyn_MdoG_C"/>
</dbReference>
<dbReference type="PROSITE" id="PS51318">
    <property type="entry name" value="TAT"/>
    <property type="match status" value="1"/>
</dbReference>
<reference evidence="8 9" key="1">
    <citation type="journal article" date="2016" name="Environ. Microbiol.">
        <title>New Methyloceanibacter diversity from North Sea sediments includes methanotroph containing solely the soluble methane monooxygenase.</title>
        <authorList>
            <person name="Vekeman B."/>
            <person name="Kerckhof F.M."/>
            <person name="Cremers G."/>
            <person name="de Vos P."/>
            <person name="Vandamme P."/>
            <person name="Boon N."/>
            <person name="Op den Camp H.J."/>
            <person name="Heylen K."/>
        </authorList>
    </citation>
    <scope>NUCLEOTIDE SEQUENCE [LARGE SCALE GENOMIC DNA]</scope>
    <source>
        <strain evidence="8 9">R-67176</strain>
    </source>
</reference>
<dbReference type="PANTHER" id="PTHR30504:SF4">
    <property type="entry name" value="GLUCANS BIOSYNTHESIS PROTEIN G"/>
    <property type="match status" value="1"/>
</dbReference>
<dbReference type="UniPathway" id="UPA00637"/>
<evidence type="ECO:0000256" key="1">
    <source>
        <dbReference type="ARBA" id="ARBA00004418"/>
    </source>
</evidence>
<comment type="pathway">
    <text evidence="2">Glycan metabolism; osmoregulated periplasmic glucan (OPG) biosynthesis.</text>
</comment>
<evidence type="ECO:0000256" key="5">
    <source>
        <dbReference type="ARBA" id="ARBA00022729"/>
    </source>
</evidence>
<protein>
    <recommendedName>
        <fullName evidence="4">Glucans biosynthesis protein G</fullName>
    </recommendedName>
</protein>
<proteinExistence type="inferred from homology"/>
<evidence type="ECO:0000256" key="3">
    <source>
        <dbReference type="ARBA" id="ARBA00009284"/>
    </source>
</evidence>
<dbReference type="InterPro" id="IPR014718">
    <property type="entry name" value="GH-type_carb-bd"/>
</dbReference>
<organism evidence="8 9">
    <name type="scientific">Methyloceanibacter stevinii</name>
    <dbReference type="NCBI Taxonomy" id="1774970"/>
    <lineage>
        <taxon>Bacteria</taxon>
        <taxon>Pseudomonadati</taxon>
        <taxon>Pseudomonadota</taxon>
        <taxon>Alphaproteobacteria</taxon>
        <taxon>Hyphomicrobiales</taxon>
        <taxon>Hyphomicrobiaceae</taxon>
        <taxon>Methyloceanibacter</taxon>
    </lineage>
</organism>
<dbReference type="PANTHER" id="PTHR30504">
    <property type="entry name" value="GLUCANS BIOSYNTHESIS PROTEIN"/>
    <property type="match status" value="1"/>
</dbReference>
<comment type="subcellular location">
    <subcellularLocation>
        <location evidence="1">Periplasm</location>
    </subcellularLocation>
</comment>
<dbReference type="InterPro" id="IPR006311">
    <property type="entry name" value="TAT_signal"/>
</dbReference>
<feature type="domain" description="Glucan biosynthesis periplasmic MdoG C-terminal" evidence="7">
    <location>
        <begin position="35"/>
        <end position="511"/>
    </location>
</feature>
<keyword evidence="5" id="KW-0732">Signal</keyword>
<dbReference type="InterPro" id="IPR014756">
    <property type="entry name" value="Ig_E-set"/>
</dbReference>
<dbReference type="GO" id="GO:0030246">
    <property type="term" value="F:carbohydrate binding"/>
    <property type="evidence" value="ECO:0007669"/>
    <property type="project" value="InterPro"/>
</dbReference>
<keyword evidence="9" id="KW-1185">Reference proteome</keyword>
<evidence type="ECO:0000259" key="7">
    <source>
        <dbReference type="Pfam" id="PF04349"/>
    </source>
</evidence>
<dbReference type="InterPro" id="IPR011013">
    <property type="entry name" value="Gal_mutarotase_sf_dom"/>
</dbReference>
<keyword evidence="6" id="KW-0574">Periplasm</keyword>
<dbReference type="InterPro" id="IPR014438">
    <property type="entry name" value="Glucan_biosyn_MdoG/MdoD"/>
</dbReference>
<evidence type="ECO:0000256" key="2">
    <source>
        <dbReference type="ARBA" id="ARBA00005001"/>
    </source>
</evidence>
<dbReference type="STRING" id="1774970.AUC70_12535"/>
<dbReference type="PIRSF" id="PIRSF006281">
    <property type="entry name" value="MdoG"/>
    <property type="match status" value="1"/>
</dbReference>
<comment type="similarity">
    <text evidence="3">Belongs to the OpgD/OpgG family.</text>
</comment>
<dbReference type="GO" id="GO:0051274">
    <property type="term" value="P:beta-glucan biosynthetic process"/>
    <property type="evidence" value="ECO:0007669"/>
    <property type="project" value="TreeGrafter"/>
</dbReference>
<dbReference type="EMBL" id="LPWE01000014">
    <property type="protein sequence ID" value="ODR93657.1"/>
    <property type="molecule type" value="Genomic_DNA"/>
</dbReference>
<evidence type="ECO:0000313" key="9">
    <source>
        <dbReference type="Proteomes" id="UP000094172"/>
    </source>
</evidence>
<evidence type="ECO:0000256" key="4">
    <source>
        <dbReference type="ARBA" id="ARBA00015376"/>
    </source>
</evidence>
<dbReference type="Gene3D" id="2.60.40.10">
    <property type="entry name" value="Immunoglobulins"/>
    <property type="match status" value="1"/>
</dbReference>
<gene>
    <name evidence="8" type="ORF">AUC70_12535</name>
</gene>